<feature type="region of interest" description="Disordered" evidence="1">
    <location>
        <begin position="179"/>
        <end position="251"/>
    </location>
</feature>
<dbReference type="GeneID" id="111104865"/>
<name>A0A8B8AUH1_CRAVI</name>
<feature type="compositionally biased region" description="Low complexity" evidence="1">
    <location>
        <begin position="179"/>
        <end position="219"/>
    </location>
</feature>
<feature type="compositionally biased region" description="Polar residues" evidence="1">
    <location>
        <begin position="220"/>
        <end position="234"/>
    </location>
</feature>
<dbReference type="Proteomes" id="UP000694844">
    <property type="component" value="Chromosome 7"/>
</dbReference>
<organism evidence="2 3">
    <name type="scientific">Crassostrea virginica</name>
    <name type="common">Eastern oyster</name>
    <dbReference type="NCBI Taxonomy" id="6565"/>
    <lineage>
        <taxon>Eukaryota</taxon>
        <taxon>Metazoa</taxon>
        <taxon>Spiralia</taxon>
        <taxon>Lophotrochozoa</taxon>
        <taxon>Mollusca</taxon>
        <taxon>Bivalvia</taxon>
        <taxon>Autobranchia</taxon>
        <taxon>Pteriomorphia</taxon>
        <taxon>Ostreida</taxon>
        <taxon>Ostreoidea</taxon>
        <taxon>Ostreidae</taxon>
        <taxon>Crassostrea</taxon>
    </lineage>
</organism>
<evidence type="ECO:0000313" key="2">
    <source>
        <dbReference type="Proteomes" id="UP000694844"/>
    </source>
</evidence>
<sequence length="251" mass="28348">MEVRSEEMKTKETKIESFDKLKALFREDEWSMIHCAVCVPSIWHKYKHHYIVLGHKWNSEYEVTCILHKTADNAAKCNGKVSYQRYSKEDFEWDIENGLYVLEDDRYPKTEEDFNLAYNRFQEKEHEENYSIETNNCEHLTNYVLTGKAFSSQIENLPWYKRMFTGSCDCSVNKGSRQNSSFSSSSGSGSGQSSGSSCARSSGSGSGRFLSSSSASGCSTQQYTPSLSSLNSNDGRFEPPNTASSSTSDNE</sequence>
<reference evidence="3" key="1">
    <citation type="submission" date="2025-08" db="UniProtKB">
        <authorList>
            <consortium name="RefSeq"/>
        </authorList>
    </citation>
    <scope>IDENTIFICATION</scope>
    <source>
        <tissue evidence="3">Whole sample</tissue>
    </source>
</reference>
<dbReference type="OrthoDB" id="6138181at2759"/>
<dbReference type="RefSeq" id="XP_022294736.1">
    <property type="nucleotide sequence ID" value="XM_022439028.1"/>
</dbReference>
<feature type="compositionally biased region" description="Polar residues" evidence="1">
    <location>
        <begin position="241"/>
        <end position="251"/>
    </location>
</feature>
<accession>A0A8B8AUH1</accession>
<dbReference type="Gene3D" id="3.90.1720.10">
    <property type="entry name" value="endopeptidase domain like (from Nostoc punctiforme)"/>
    <property type="match status" value="1"/>
</dbReference>
<evidence type="ECO:0000313" key="3">
    <source>
        <dbReference type="RefSeq" id="XP_022294736.1"/>
    </source>
</evidence>
<protein>
    <submittedName>
        <fullName evidence="3">Uncharacterized protein LOC111104865</fullName>
    </submittedName>
</protein>
<dbReference type="KEGG" id="cvn:111104865"/>
<dbReference type="AlphaFoldDB" id="A0A8B8AUH1"/>
<gene>
    <name evidence="3" type="primary">LOC111104865</name>
</gene>
<evidence type="ECO:0000256" key="1">
    <source>
        <dbReference type="SAM" id="MobiDB-lite"/>
    </source>
</evidence>
<keyword evidence="2" id="KW-1185">Reference proteome</keyword>
<proteinExistence type="predicted"/>